<dbReference type="AlphaFoldDB" id="A0A371RLL2"/>
<evidence type="ECO:0000256" key="1">
    <source>
        <dbReference type="SAM" id="Coils"/>
    </source>
</evidence>
<name>A0A371RLL2_9PROT</name>
<dbReference type="InterPro" id="IPR021273">
    <property type="entry name" value="DUF2852"/>
</dbReference>
<organism evidence="3 4">
    <name type="scientific">Parvularcula marina</name>
    <dbReference type="NCBI Taxonomy" id="2292771"/>
    <lineage>
        <taxon>Bacteria</taxon>
        <taxon>Pseudomonadati</taxon>
        <taxon>Pseudomonadota</taxon>
        <taxon>Alphaproteobacteria</taxon>
        <taxon>Parvularculales</taxon>
        <taxon>Parvularculaceae</taxon>
        <taxon>Parvularcula</taxon>
    </lineage>
</organism>
<proteinExistence type="predicted"/>
<feature type="coiled-coil region" evidence="1">
    <location>
        <begin position="65"/>
        <end position="99"/>
    </location>
</feature>
<dbReference type="OrthoDB" id="9806878at2"/>
<accession>A0A371RLL2</accession>
<evidence type="ECO:0000256" key="2">
    <source>
        <dbReference type="SAM" id="MobiDB-lite"/>
    </source>
</evidence>
<dbReference type="Pfam" id="PF11014">
    <property type="entry name" value="DUF2852"/>
    <property type="match status" value="1"/>
</dbReference>
<comment type="caution">
    <text evidence="3">The sequence shown here is derived from an EMBL/GenBank/DDBJ whole genome shotgun (WGS) entry which is preliminary data.</text>
</comment>
<gene>
    <name evidence="3" type="ORF">DX908_04940</name>
</gene>
<dbReference type="EMBL" id="QUQO01000001">
    <property type="protein sequence ID" value="RFB06358.1"/>
    <property type="molecule type" value="Genomic_DNA"/>
</dbReference>
<feature type="region of interest" description="Disordered" evidence="2">
    <location>
        <begin position="102"/>
        <end position="121"/>
    </location>
</feature>
<keyword evidence="1" id="KW-0175">Coiled coil</keyword>
<reference evidence="3 4" key="1">
    <citation type="submission" date="2018-08" db="EMBL/GenBank/DDBJ databases">
        <title>Parvularcula sp. SM1705, isolated from surface water of the South Sea China.</title>
        <authorList>
            <person name="Sun L."/>
        </authorList>
    </citation>
    <scope>NUCLEOTIDE SEQUENCE [LARGE SCALE GENOMIC DNA]</scope>
    <source>
        <strain evidence="3 4">SM1705</strain>
    </source>
</reference>
<evidence type="ECO:0000313" key="4">
    <source>
        <dbReference type="Proteomes" id="UP000264589"/>
    </source>
</evidence>
<protein>
    <submittedName>
        <fullName evidence="3">DUF2852 domain-containing protein</fullName>
    </submittedName>
</protein>
<dbReference type="InParanoid" id="A0A371RLL2"/>
<evidence type="ECO:0000313" key="3">
    <source>
        <dbReference type="EMBL" id="RFB06358.1"/>
    </source>
</evidence>
<sequence length="121" mass="13998">MIFFFATGLWVFGLAMIAYMLYGKELGVDFSNWGRAKSSVNKAFDQANWGPKSGSTGNAAFDEWRDAELDRLNEERRKLDEARKEFDEYVRELRRARDRDEFESFRNNRNTRPAGGDTPAA</sequence>
<dbReference type="Proteomes" id="UP000264589">
    <property type="component" value="Unassembled WGS sequence"/>
</dbReference>
<keyword evidence="4" id="KW-1185">Reference proteome</keyword>